<sequence length="60" mass="6015">MGAVGPREANPSEGVMKLGKPLAVGFAEETGEPDVVVEADGPAEPAAVERTAEEAVPAGR</sequence>
<evidence type="ECO:0000256" key="1">
    <source>
        <dbReference type="SAM" id="MobiDB-lite"/>
    </source>
</evidence>
<evidence type="ECO:0000313" key="2">
    <source>
        <dbReference type="EMBL" id="GAA0409200.1"/>
    </source>
</evidence>
<protein>
    <submittedName>
        <fullName evidence="2">Uncharacterized protein</fullName>
    </submittedName>
</protein>
<gene>
    <name evidence="2" type="ORF">GCM10010357_32810</name>
</gene>
<keyword evidence="3" id="KW-1185">Reference proteome</keyword>
<organism evidence="2 3">
    <name type="scientific">Streptomyces luteireticuli</name>
    <dbReference type="NCBI Taxonomy" id="173858"/>
    <lineage>
        <taxon>Bacteria</taxon>
        <taxon>Bacillati</taxon>
        <taxon>Actinomycetota</taxon>
        <taxon>Actinomycetes</taxon>
        <taxon>Kitasatosporales</taxon>
        <taxon>Streptomycetaceae</taxon>
        <taxon>Streptomyces</taxon>
    </lineage>
</organism>
<dbReference type="Proteomes" id="UP001500879">
    <property type="component" value="Unassembled WGS sequence"/>
</dbReference>
<proteinExistence type="predicted"/>
<dbReference type="EMBL" id="BAAABX010000035">
    <property type="protein sequence ID" value="GAA0409200.1"/>
    <property type="molecule type" value="Genomic_DNA"/>
</dbReference>
<name>A0ABP3ILC8_9ACTN</name>
<evidence type="ECO:0000313" key="3">
    <source>
        <dbReference type="Proteomes" id="UP001500879"/>
    </source>
</evidence>
<feature type="region of interest" description="Disordered" evidence="1">
    <location>
        <begin position="41"/>
        <end position="60"/>
    </location>
</feature>
<comment type="caution">
    <text evidence="2">The sequence shown here is derived from an EMBL/GenBank/DDBJ whole genome shotgun (WGS) entry which is preliminary data.</text>
</comment>
<reference evidence="3" key="1">
    <citation type="journal article" date="2019" name="Int. J. Syst. Evol. Microbiol.">
        <title>The Global Catalogue of Microorganisms (GCM) 10K type strain sequencing project: providing services to taxonomists for standard genome sequencing and annotation.</title>
        <authorList>
            <consortium name="The Broad Institute Genomics Platform"/>
            <consortium name="The Broad Institute Genome Sequencing Center for Infectious Disease"/>
            <person name="Wu L."/>
            <person name="Ma J."/>
        </authorList>
    </citation>
    <scope>NUCLEOTIDE SEQUENCE [LARGE SCALE GENOMIC DNA]</scope>
    <source>
        <strain evidence="3">JCM 4788</strain>
    </source>
</reference>
<accession>A0ABP3ILC8</accession>